<evidence type="ECO:0000256" key="1">
    <source>
        <dbReference type="ARBA" id="ARBA00006890"/>
    </source>
</evidence>
<protein>
    <recommendedName>
        <fullName evidence="3">UTP--glucose-1-phosphate uridylyltransferase</fullName>
        <ecNumber evidence="2">2.7.7.9</ecNumber>
    </recommendedName>
    <alternativeName>
        <fullName evidence="6">Alpha-D-glucosyl-1-phosphate uridylyltransferase</fullName>
    </alternativeName>
    <alternativeName>
        <fullName evidence="7">UDP-glucose pyrophosphorylase</fullName>
    </alternativeName>
    <alternativeName>
        <fullName evidence="8">Uridine diphosphoglucose pyrophosphorylase</fullName>
    </alternativeName>
</protein>
<dbReference type="Proteomes" id="UP000319255">
    <property type="component" value="Unassembled WGS sequence"/>
</dbReference>
<evidence type="ECO:0000313" key="11">
    <source>
        <dbReference type="EMBL" id="TPE51667.1"/>
    </source>
</evidence>
<dbReference type="AlphaFoldDB" id="A0A501WW98"/>
<evidence type="ECO:0000256" key="4">
    <source>
        <dbReference type="ARBA" id="ARBA00022679"/>
    </source>
</evidence>
<dbReference type="RefSeq" id="WP_140453640.1">
    <property type="nucleotide sequence ID" value="NZ_VFRP01000006.1"/>
</dbReference>
<sequence>MPSIIPTVIIPAAGLGTRFLPATRAVPKELLPVYDTPLLQFALDEATATGARRLIVVTNETKPAIERYLRPDPALAEALEAAGKPELARRMAAAPVDRDIEIRVVHQDAPRGLGHAVLRARGDALPGPVAVILPDDLILGPSCAGEMIEARAMAGSAHVVAVMEAPRAELRRYGVLRPEGPTGGRLIRASGMVEKPRPEAAPSCLAVVGRYILDERIFEDLARTAPGAGGEIQLTDAIAEGAIHVGLFGTRFRGRRYDCGTPDGLMAATMARAEMSRITPFLARSA</sequence>
<evidence type="ECO:0000313" key="12">
    <source>
        <dbReference type="Proteomes" id="UP000319255"/>
    </source>
</evidence>
<dbReference type="InterPro" id="IPR005835">
    <property type="entry name" value="NTP_transferase_dom"/>
</dbReference>
<dbReference type="PANTHER" id="PTHR43197">
    <property type="entry name" value="UTP--GLUCOSE-1-PHOSPHATE URIDYLYLTRANSFERASE"/>
    <property type="match status" value="1"/>
</dbReference>
<keyword evidence="12" id="KW-1185">Reference proteome</keyword>
<keyword evidence="5 11" id="KW-0548">Nucleotidyltransferase</keyword>
<evidence type="ECO:0000256" key="3">
    <source>
        <dbReference type="ARBA" id="ARBA00019048"/>
    </source>
</evidence>
<evidence type="ECO:0000256" key="7">
    <source>
        <dbReference type="ARBA" id="ARBA00031959"/>
    </source>
</evidence>
<dbReference type="PANTHER" id="PTHR43197:SF1">
    <property type="entry name" value="UTP--GLUCOSE-1-PHOSPHATE URIDYLYLTRANSFERASE"/>
    <property type="match status" value="1"/>
</dbReference>
<evidence type="ECO:0000256" key="2">
    <source>
        <dbReference type="ARBA" id="ARBA00012415"/>
    </source>
</evidence>
<proteinExistence type="inferred from homology"/>
<dbReference type="GO" id="GO:0003983">
    <property type="term" value="F:UTP:glucose-1-phosphate uridylyltransferase activity"/>
    <property type="evidence" value="ECO:0007669"/>
    <property type="project" value="UniProtKB-EC"/>
</dbReference>
<evidence type="ECO:0000256" key="6">
    <source>
        <dbReference type="ARBA" id="ARBA00031455"/>
    </source>
</evidence>
<reference evidence="11 12" key="1">
    <citation type="submission" date="2019-06" db="EMBL/GenBank/DDBJ databases">
        <title>A novel bacterium of genus Amaricoccus, isolated from marine sediment.</title>
        <authorList>
            <person name="Huang H."/>
            <person name="Mo K."/>
            <person name="Hu Y."/>
        </authorList>
    </citation>
    <scope>NUCLEOTIDE SEQUENCE [LARGE SCALE GENOMIC DNA]</scope>
    <source>
        <strain evidence="11 12">HB172011</strain>
    </source>
</reference>
<evidence type="ECO:0000259" key="10">
    <source>
        <dbReference type="Pfam" id="PF00483"/>
    </source>
</evidence>
<organism evidence="11 12">
    <name type="scientific">Amaricoccus solimangrovi</name>
    <dbReference type="NCBI Taxonomy" id="2589815"/>
    <lineage>
        <taxon>Bacteria</taxon>
        <taxon>Pseudomonadati</taxon>
        <taxon>Pseudomonadota</taxon>
        <taxon>Alphaproteobacteria</taxon>
        <taxon>Rhodobacterales</taxon>
        <taxon>Paracoccaceae</taxon>
        <taxon>Amaricoccus</taxon>
    </lineage>
</organism>
<dbReference type="OrthoDB" id="9803306at2"/>
<evidence type="ECO:0000256" key="9">
    <source>
        <dbReference type="ARBA" id="ARBA00048128"/>
    </source>
</evidence>
<dbReference type="InterPro" id="IPR005771">
    <property type="entry name" value="GalU_uridylyltTrfase_bac/arc"/>
</dbReference>
<dbReference type="InterPro" id="IPR029044">
    <property type="entry name" value="Nucleotide-diphossugar_trans"/>
</dbReference>
<dbReference type="SUPFAM" id="SSF53448">
    <property type="entry name" value="Nucleotide-diphospho-sugar transferases"/>
    <property type="match status" value="1"/>
</dbReference>
<gene>
    <name evidence="11" type="ORF">FJM51_08185</name>
</gene>
<dbReference type="Pfam" id="PF00483">
    <property type="entry name" value="NTP_transferase"/>
    <property type="match status" value="1"/>
</dbReference>
<feature type="domain" description="Nucleotidyl transferase" evidence="10">
    <location>
        <begin position="9"/>
        <end position="271"/>
    </location>
</feature>
<comment type="caution">
    <text evidence="11">The sequence shown here is derived from an EMBL/GenBank/DDBJ whole genome shotgun (WGS) entry which is preliminary data.</text>
</comment>
<keyword evidence="4 11" id="KW-0808">Transferase</keyword>
<comment type="similarity">
    <text evidence="1">Belongs to the UDPGP type 2 family.</text>
</comment>
<dbReference type="Gene3D" id="3.90.550.10">
    <property type="entry name" value="Spore Coat Polysaccharide Biosynthesis Protein SpsA, Chain A"/>
    <property type="match status" value="1"/>
</dbReference>
<dbReference type="EC" id="2.7.7.9" evidence="2"/>
<comment type="catalytic activity">
    <reaction evidence="9">
        <text>alpha-D-glucose 1-phosphate + UTP + H(+) = UDP-alpha-D-glucose + diphosphate</text>
        <dbReference type="Rhea" id="RHEA:19889"/>
        <dbReference type="ChEBI" id="CHEBI:15378"/>
        <dbReference type="ChEBI" id="CHEBI:33019"/>
        <dbReference type="ChEBI" id="CHEBI:46398"/>
        <dbReference type="ChEBI" id="CHEBI:58601"/>
        <dbReference type="ChEBI" id="CHEBI:58885"/>
        <dbReference type="EC" id="2.7.7.9"/>
    </reaction>
</comment>
<name>A0A501WW98_9RHOB</name>
<evidence type="ECO:0000256" key="5">
    <source>
        <dbReference type="ARBA" id="ARBA00022695"/>
    </source>
</evidence>
<accession>A0A501WW98</accession>
<evidence type="ECO:0000256" key="8">
    <source>
        <dbReference type="ARBA" id="ARBA00032341"/>
    </source>
</evidence>
<dbReference type="EMBL" id="VFRP01000006">
    <property type="protein sequence ID" value="TPE51667.1"/>
    <property type="molecule type" value="Genomic_DNA"/>
</dbReference>
<dbReference type="GO" id="GO:0006011">
    <property type="term" value="P:UDP-alpha-D-glucose metabolic process"/>
    <property type="evidence" value="ECO:0007669"/>
    <property type="project" value="InterPro"/>
</dbReference>